<protein>
    <submittedName>
        <fullName evidence="1">Uncharacterized protein</fullName>
    </submittedName>
</protein>
<dbReference type="STRING" id="1238182.C882_2256"/>
<comment type="caution">
    <text evidence="1">The sequence shown here is derived from an EMBL/GenBank/DDBJ whole genome shotgun (WGS) entry which is preliminary data.</text>
</comment>
<reference evidence="1 2" key="1">
    <citation type="journal article" date="2013" name="Genome Announc.">
        <title>Draft Genome Sequence of an Alphaproteobacterium, Caenispirillum salinarum AK4(T), Isolated from a Solar Saltern.</title>
        <authorList>
            <person name="Khatri I."/>
            <person name="Singh A."/>
            <person name="Korpole S."/>
            <person name="Pinnaka A.K."/>
            <person name="Subramanian S."/>
        </authorList>
    </citation>
    <scope>NUCLEOTIDE SEQUENCE [LARGE SCALE GENOMIC DNA]</scope>
    <source>
        <strain evidence="1 2">AK4</strain>
    </source>
</reference>
<dbReference type="Proteomes" id="UP000009881">
    <property type="component" value="Unassembled WGS sequence"/>
</dbReference>
<gene>
    <name evidence="1" type="ORF">C882_2256</name>
</gene>
<evidence type="ECO:0000313" key="2">
    <source>
        <dbReference type="Proteomes" id="UP000009881"/>
    </source>
</evidence>
<name>K9GPN9_9PROT</name>
<organism evidence="1 2">
    <name type="scientific">Caenispirillum salinarum AK4</name>
    <dbReference type="NCBI Taxonomy" id="1238182"/>
    <lineage>
        <taxon>Bacteria</taxon>
        <taxon>Pseudomonadati</taxon>
        <taxon>Pseudomonadota</taxon>
        <taxon>Alphaproteobacteria</taxon>
        <taxon>Rhodospirillales</taxon>
        <taxon>Novispirillaceae</taxon>
        <taxon>Caenispirillum</taxon>
    </lineage>
</organism>
<dbReference type="AlphaFoldDB" id="K9GPN9"/>
<dbReference type="EMBL" id="ANHY01000026">
    <property type="protein sequence ID" value="EKV26629.1"/>
    <property type="molecule type" value="Genomic_DNA"/>
</dbReference>
<dbReference type="RefSeq" id="WP_009542651.1">
    <property type="nucleotide sequence ID" value="NZ_ANHY01000026.1"/>
</dbReference>
<proteinExistence type="predicted"/>
<evidence type="ECO:0000313" key="1">
    <source>
        <dbReference type="EMBL" id="EKV26629.1"/>
    </source>
</evidence>
<accession>K9GPN9</accession>
<keyword evidence="2" id="KW-1185">Reference proteome</keyword>
<sequence length="83" mass="9078">MTTTMHAHLSDFLAGYVAGLGRDAAPAVARRLDDMARRLPEWEAEALECLYRDIALWFDAGLTQDRVAARLADVHAPALSPGE</sequence>